<organism evidence="1">
    <name type="scientific">Rhizophora mucronata</name>
    <name type="common">Asiatic mangrove</name>
    <dbReference type="NCBI Taxonomy" id="61149"/>
    <lineage>
        <taxon>Eukaryota</taxon>
        <taxon>Viridiplantae</taxon>
        <taxon>Streptophyta</taxon>
        <taxon>Embryophyta</taxon>
        <taxon>Tracheophyta</taxon>
        <taxon>Spermatophyta</taxon>
        <taxon>Magnoliopsida</taxon>
        <taxon>eudicotyledons</taxon>
        <taxon>Gunneridae</taxon>
        <taxon>Pentapetalae</taxon>
        <taxon>rosids</taxon>
        <taxon>fabids</taxon>
        <taxon>Malpighiales</taxon>
        <taxon>Rhizophoraceae</taxon>
        <taxon>Rhizophora</taxon>
    </lineage>
</organism>
<reference evidence="1" key="1">
    <citation type="submission" date="2018-02" db="EMBL/GenBank/DDBJ databases">
        <title>Rhizophora mucronata_Transcriptome.</title>
        <authorList>
            <person name="Meera S.P."/>
            <person name="Sreeshan A."/>
            <person name="Augustine A."/>
        </authorList>
    </citation>
    <scope>NUCLEOTIDE SEQUENCE</scope>
    <source>
        <tissue evidence="1">Leaf</tissue>
    </source>
</reference>
<name>A0A2P2KNA5_RHIMU</name>
<dbReference type="EMBL" id="GGEC01026715">
    <property type="protein sequence ID" value="MBX07199.1"/>
    <property type="molecule type" value="Transcribed_RNA"/>
</dbReference>
<dbReference type="AlphaFoldDB" id="A0A2P2KNA5"/>
<accession>A0A2P2KNA5</accession>
<protein>
    <submittedName>
        <fullName evidence="1">Peroxisomal membrane protein PMP22-like</fullName>
    </submittedName>
</protein>
<evidence type="ECO:0000313" key="1">
    <source>
        <dbReference type="EMBL" id="MBX07199.1"/>
    </source>
</evidence>
<proteinExistence type="predicted"/>
<sequence length="60" mass="7061">MVNRDDDPLKIKLRLTRNPYQRQIDRDAKWIGLSFPIDGKKDSAFRSLLSLIKTIHHKSN</sequence>